<feature type="compositionally biased region" description="Basic residues" evidence="1">
    <location>
        <begin position="33"/>
        <end position="42"/>
    </location>
</feature>
<sequence length="119" mass="13372">MKRLFLILLLALLPLQYAWAAAAAYCDHEAGKRSHFGHHSHQQHGGGQVDNHDHPDKKHQPAKVHADCAACQFGHQAWLGIEWFAPLPATRAAWPPQDTLHFTSHIAEGRQRPDWRAPA</sequence>
<comment type="caution">
    <text evidence="3">The sequence shown here is derived from an EMBL/GenBank/DDBJ whole genome shotgun (WGS) entry which is preliminary data.</text>
</comment>
<dbReference type="InterPro" id="IPR021333">
    <property type="entry name" value="DUF2946"/>
</dbReference>
<dbReference type="Pfam" id="PF11162">
    <property type="entry name" value="DUF2946"/>
    <property type="match status" value="1"/>
</dbReference>
<dbReference type="OrthoDB" id="6717343at2"/>
<dbReference type="EMBL" id="VLLB01000003">
    <property type="protein sequence ID" value="TWI66423.1"/>
    <property type="molecule type" value="Genomic_DNA"/>
</dbReference>
<gene>
    <name evidence="3" type="ORF">IP91_02237</name>
</gene>
<feature type="region of interest" description="Disordered" evidence="1">
    <location>
        <begin position="33"/>
        <end position="63"/>
    </location>
</feature>
<dbReference type="RefSeq" id="WP_145649049.1">
    <property type="nucleotide sequence ID" value="NZ_VLLB01000003.1"/>
</dbReference>
<protein>
    <recommendedName>
        <fullName evidence="5">Cobalt-zinc-cadmium resistance protein</fullName>
    </recommendedName>
</protein>
<feature type="signal peptide" evidence="2">
    <location>
        <begin position="1"/>
        <end position="20"/>
    </location>
</feature>
<keyword evidence="4" id="KW-1185">Reference proteome</keyword>
<feature type="chain" id="PRO_5021865008" description="Cobalt-zinc-cadmium resistance protein" evidence="2">
    <location>
        <begin position="21"/>
        <end position="119"/>
    </location>
</feature>
<dbReference type="Proteomes" id="UP000318431">
    <property type="component" value="Unassembled WGS sequence"/>
</dbReference>
<feature type="compositionally biased region" description="Basic and acidic residues" evidence="1">
    <location>
        <begin position="50"/>
        <end position="59"/>
    </location>
</feature>
<name>A0A562RBY7_9BURK</name>
<organism evidence="3 4">
    <name type="scientific">Pseudoduganella lurida</name>
    <dbReference type="NCBI Taxonomy" id="1036180"/>
    <lineage>
        <taxon>Bacteria</taxon>
        <taxon>Pseudomonadati</taxon>
        <taxon>Pseudomonadota</taxon>
        <taxon>Betaproteobacteria</taxon>
        <taxon>Burkholderiales</taxon>
        <taxon>Oxalobacteraceae</taxon>
        <taxon>Telluria group</taxon>
        <taxon>Pseudoduganella</taxon>
    </lineage>
</organism>
<evidence type="ECO:0000313" key="4">
    <source>
        <dbReference type="Proteomes" id="UP000318431"/>
    </source>
</evidence>
<evidence type="ECO:0000256" key="2">
    <source>
        <dbReference type="SAM" id="SignalP"/>
    </source>
</evidence>
<dbReference type="AlphaFoldDB" id="A0A562RBY7"/>
<evidence type="ECO:0008006" key="5">
    <source>
        <dbReference type="Google" id="ProtNLM"/>
    </source>
</evidence>
<keyword evidence="2" id="KW-0732">Signal</keyword>
<reference evidence="3 4" key="1">
    <citation type="journal article" date="2015" name="Stand. Genomic Sci.">
        <title>Genomic Encyclopedia of Bacterial and Archaeal Type Strains, Phase III: the genomes of soil and plant-associated and newly described type strains.</title>
        <authorList>
            <person name="Whitman W.B."/>
            <person name="Woyke T."/>
            <person name="Klenk H.P."/>
            <person name="Zhou Y."/>
            <person name="Lilburn T.G."/>
            <person name="Beck B.J."/>
            <person name="De Vos P."/>
            <person name="Vandamme P."/>
            <person name="Eisen J.A."/>
            <person name="Garrity G."/>
            <person name="Hugenholtz P."/>
            <person name="Kyrpides N.C."/>
        </authorList>
    </citation>
    <scope>NUCLEOTIDE SEQUENCE [LARGE SCALE GENOMIC DNA]</scope>
    <source>
        <strain evidence="3 4">CGMCC 1.10822</strain>
    </source>
</reference>
<evidence type="ECO:0000256" key="1">
    <source>
        <dbReference type="SAM" id="MobiDB-lite"/>
    </source>
</evidence>
<proteinExistence type="predicted"/>
<evidence type="ECO:0000313" key="3">
    <source>
        <dbReference type="EMBL" id="TWI66423.1"/>
    </source>
</evidence>
<accession>A0A562RBY7</accession>